<keyword evidence="3" id="KW-1185">Reference proteome</keyword>
<feature type="region of interest" description="Disordered" evidence="1">
    <location>
        <begin position="1"/>
        <end position="21"/>
    </location>
</feature>
<sequence length="107" mass="10887">MITGDRRDSRNCTEQANGAAGSDCIGAGAGCVSPLSKRATKSARPAAPAHAATAPPRAYSAARAQPTARSAISRSPAPLGSSPQIIGCSIPARDSSVIEISYTEYRT</sequence>
<proteinExistence type="predicted"/>
<dbReference type="Proteomes" id="UP000299102">
    <property type="component" value="Unassembled WGS sequence"/>
</dbReference>
<feature type="compositionally biased region" description="Basic and acidic residues" evidence="1">
    <location>
        <begin position="1"/>
        <end position="11"/>
    </location>
</feature>
<evidence type="ECO:0000313" key="2">
    <source>
        <dbReference type="EMBL" id="GBP45023.1"/>
    </source>
</evidence>
<evidence type="ECO:0000313" key="3">
    <source>
        <dbReference type="Proteomes" id="UP000299102"/>
    </source>
</evidence>
<dbReference type="AlphaFoldDB" id="A0A4C1W1S6"/>
<evidence type="ECO:0000256" key="1">
    <source>
        <dbReference type="SAM" id="MobiDB-lite"/>
    </source>
</evidence>
<protein>
    <submittedName>
        <fullName evidence="2">Uncharacterized protein</fullName>
    </submittedName>
</protein>
<comment type="caution">
    <text evidence="2">The sequence shown here is derived from an EMBL/GenBank/DDBJ whole genome shotgun (WGS) entry which is preliminary data.</text>
</comment>
<feature type="region of interest" description="Disordered" evidence="1">
    <location>
        <begin position="36"/>
        <end position="86"/>
    </location>
</feature>
<organism evidence="2 3">
    <name type="scientific">Eumeta variegata</name>
    <name type="common">Bagworm moth</name>
    <name type="synonym">Eumeta japonica</name>
    <dbReference type="NCBI Taxonomy" id="151549"/>
    <lineage>
        <taxon>Eukaryota</taxon>
        <taxon>Metazoa</taxon>
        <taxon>Ecdysozoa</taxon>
        <taxon>Arthropoda</taxon>
        <taxon>Hexapoda</taxon>
        <taxon>Insecta</taxon>
        <taxon>Pterygota</taxon>
        <taxon>Neoptera</taxon>
        <taxon>Endopterygota</taxon>
        <taxon>Lepidoptera</taxon>
        <taxon>Glossata</taxon>
        <taxon>Ditrysia</taxon>
        <taxon>Tineoidea</taxon>
        <taxon>Psychidae</taxon>
        <taxon>Oiketicinae</taxon>
        <taxon>Eumeta</taxon>
    </lineage>
</organism>
<dbReference type="EMBL" id="BGZK01000463">
    <property type="protein sequence ID" value="GBP45023.1"/>
    <property type="molecule type" value="Genomic_DNA"/>
</dbReference>
<reference evidence="2 3" key="1">
    <citation type="journal article" date="2019" name="Commun. Biol.">
        <title>The bagworm genome reveals a unique fibroin gene that provides high tensile strength.</title>
        <authorList>
            <person name="Kono N."/>
            <person name="Nakamura H."/>
            <person name="Ohtoshi R."/>
            <person name="Tomita M."/>
            <person name="Numata K."/>
            <person name="Arakawa K."/>
        </authorList>
    </citation>
    <scope>NUCLEOTIDE SEQUENCE [LARGE SCALE GENOMIC DNA]</scope>
</reference>
<name>A0A4C1W1S6_EUMVA</name>
<feature type="compositionally biased region" description="Low complexity" evidence="1">
    <location>
        <begin position="42"/>
        <end position="64"/>
    </location>
</feature>
<accession>A0A4C1W1S6</accession>
<gene>
    <name evidence="2" type="ORF">EVAR_23496_1</name>
</gene>